<gene>
    <name evidence="1" type="ORF">CBG49_04625</name>
</gene>
<dbReference type="Proteomes" id="UP000197007">
    <property type="component" value="Chromosome"/>
</dbReference>
<keyword evidence="2" id="KW-1185">Reference proteome</keyword>
<evidence type="ECO:0000313" key="2">
    <source>
        <dbReference type="Proteomes" id="UP000197007"/>
    </source>
</evidence>
<organism evidence="1 2">
    <name type="scientific">Capnocytophaga endodontalis</name>
    <dbReference type="NCBI Taxonomy" id="2708117"/>
    <lineage>
        <taxon>Bacteria</taxon>
        <taxon>Pseudomonadati</taxon>
        <taxon>Bacteroidota</taxon>
        <taxon>Flavobacteriia</taxon>
        <taxon>Flavobacteriales</taxon>
        <taxon>Flavobacteriaceae</taxon>
        <taxon>Capnocytophaga</taxon>
    </lineage>
</organism>
<protein>
    <recommendedName>
        <fullName evidence="3">DUF4279 domain-containing protein</fullName>
    </recommendedName>
</protein>
<dbReference type="RefSeq" id="WP_088593574.1">
    <property type="nucleotide sequence ID" value="NZ_CP022022.1"/>
</dbReference>
<dbReference type="KEGG" id="capn:CBG49_04625"/>
<accession>A0A1Z4BMA1</accession>
<sequence length="130" mass="15256">MTRSKLTFIVYGDMFDIDEFSKIINISPTEFAYKGDKLKFRISTETFWQHSFKDIISLYVEDSLKPLEKIITPRIEEIASFMQKNNLKSIMRFKVETNKEPAPAIVFENNIINLLSKLNSSIDLDLYIYD</sequence>
<dbReference type="Pfam" id="PF14106">
    <property type="entry name" value="DUF4279"/>
    <property type="match status" value="1"/>
</dbReference>
<dbReference type="EMBL" id="CP022022">
    <property type="protein sequence ID" value="ASF42419.1"/>
    <property type="molecule type" value="Genomic_DNA"/>
</dbReference>
<dbReference type="AlphaFoldDB" id="A0A1Z4BMA1"/>
<name>A0A1Z4BMA1_9FLAO</name>
<dbReference type="InterPro" id="IPR025459">
    <property type="entry name" value="DUF4279"/>
</dbReference>
<proteinExistence type="predicted"/>
<reference evidence="2" key="1">
    <citation type="submission" date="2017-06" db="EMBL/GenBank/DDBJ databases">
        <title>Complete genome sequence of Capnocytophaga sp. KCOM 1579 (=ChDC OS43) isolated from a human refractory periapical abscess lesion.</title>
        <authorList>
            <person name="Kook J.-K."/>
            <person name="Park S.-N."/>
            <person name="Lim Y.K."/>
            <person name="Roh H."/>
        </authorList>
    </citation>
    <scope>NUCLEOTIDE SEQUENCE [LARGE SCALE GENOMIC DNA]</scope>
    <source>
        <strain evidence="2">ChDC OS43</strain>
    </source>
</reference>
<evidence type="ECO:0008006" key="3">
    <source>
        <dbReference type="Google" id="ProtNLM"/>
    </source>
</evidence>
<evidence type="ECO:0000313" key="1">
    <source>
        <dbReference type="EMBL" id="ASF42419.1"/>
    </source>
</evidence>